<reference evidence="2" key="2">
    <citation type="submission" date="2022-10" db="EMBL/GenBank/DDBJ databases">
        <authorList>
            <consortium name="ENA_rothamsted_submissions"/>
            <consortium name="culmorum"/>
            <person name="King R."/>
        </authorList>
    </citation>
    <scope>NUCLEOTIDE SEQUENCE</scope>
</reference>
<organism evidence="2 3">
    <name type="scientific">Phaedon cochleariae</name>
    <name type="common">Mustard beetle</name>
    <dbReference type="NCBI Taxonomy" id="80249"/>
    <lineage>
        <taxon>Eukaryota</taxon>
        <taxon>Metazoa</taxon>
        <taxon>Ecdysozoa</taxon>
        <taxon>Arthropoda</taxon>
        <taxon>Hexapoda</taxon>
        <taxon>Insecta</taxon>
        <taxon>Pterygota</taxon>
        <taxon>Neoptera</taxon>
        <taxon>Endopterygota</taxon>
        <taxon>Coleoptera</taxon>
        <taxon>Polyphaga</taxon>
        <taxon>Cucujiformia</taxon>
        <taxon>Chrysomeloidea</taxon>
        <taxon>Chrysomelidae</taxon>
        <taxon>Chrysomelinae</taxon>
        <taxon>Chrysomelini</taxon>
        <taxon>Phaedon</taxon>
    </lineage>
</organism>
<keyword evidence="3" id="KW-1185">Reference proteome</keyword>
<sequence length="1166" mass="132281">MYRSKFENSQKRKGLDSARNVLLLERENAYGTFREFLVNNVVQKGKSFFYSFLKDVYLQCLEEEGDKCCKDIPNAFSVEKLKDKILADKQLKDHVKFIHRGQNLVLLPKSANLENFNFDELVRQDVIARAAFLIRREILDMEKKELPDPLTADALIEGECSLPDNLSNFYKYLLSGGNSRRKKSDSFKRKTESLAQDVIDDVTNGGVKPSKHITLGMAVKSLTSSKIVVDILNSLGHCCSYTTLLGFETEITYTCVQSNRICPNDISTVPNLNTGLAYNNFDKFVETIEGRDTLHDTVGIIFQDIDILTNPEGLLPSQEIPTPMWVGYNSKLIQDTCKQQRMSYLTPLNASPTDDSVVLETLKQAQQVAEGCQEKYAQVTYDLAVAILVDSGILANGSLSSFLSGKHFHRGERLYPLIALALEIIHFQHFVECNEDVSNILTSNEEDIVSYLETFQNARSENPKVENDIIIGVLEKYDKFRQDTLEGLHGKTGQFRLIYCTLVSHYLEFDTAIRTGNHDLFLYEIPKICNLFFSFNHQNYSRWLVQYNENLLSVDETHPGLKDSFLAGSFGMKRTEKPFSKIPVDLTLEQTINADAARSLTGISPFTNSLTARQRWSISHGMRTAILSHIYDVTGVKRKQDVSKDLMPSRLKKDNVHLIKLVDAITDRLNPFSPRLKVDELYQLSTGQPAPAEIADLLLGVLEKGDELRKNFISECIDDEKNERFDRAIKRVAVSNFAILKTKKKLKVGKQVEEVTIQRDLFGRLLAISLNNKIDLEIVMKYPITPVPNVFCHMNGQIHKTDKSPTFGLLALQILNNLCSLKSRKIDIIFDTYPKPSIKATEHKLRGNLDVYAGVIQANLSLPKGTFTANLKDASQIIGDKVIKVNYRKCYEYRSSAGQVIRSECHELSSDKYEEADTKMIYHACKSQKRIVIKCSDTDVLIVLLSNIGQNGEICEIGVSTKRQFINVSKLHEKLGNTLAQALPAFHSFTGCDQNPTFHQKGKKRPFNLLKKSDEFQKACKMMSSLDIIRSQQEYRNTFQSIQKFVCLMYGLKKETEVNRARLAVFSATYTPKKNSEKLLKTLFKYDPSRLPPCEAELVQHFRRTVFISQLWSGLRKPLQLRIEELSENLENDGDCTESPESSDTESEDEGDYDGTDTDDTDEDAE</sequence>
<dbReference type="Proteomes" id="UP001153737">
    <property type="component" value="Chromosome 5"/>
</dbReference>
<name>A0A9N9X1R3_PHACE</name>
<dbReference type="AlphaFoldDB" id="A0A9N9X1R3"/>
<dbReference type="EMBL" id="OU896711">
    <property type="protein sequence ID" value="CAG9822077.1"/>
    <property type="molecule type" value="Genomic_DNA"/>
</dbReference>
<dbReference type="OrthoDB" id="6765420at2759"/>
<dbReference type="PANTHER" id="PTHR46704:SF9">
    <property type="entry name" value="BHLH DOMAIN-CONTAINING PROTEIN"/>
    <property type="match status" value="1"/>
</dbReference>
<proteinExistence type="predicted"/>
<dbReference type="PANTHER" id="PTHR46704">
    <property type="entry name" value="CXC DOMAIN-CONTAINING PROTEIN-RELATED"/>
    <property type="match status" value="1"/>
</dbReference>
<evidence type="ECO:0000313" key="3">
    <source>
        <dbReference type="Proteomes" id="UP001153737"/>
    </source>
</evidence>
<evidence type="ECO:0000256" key="1">
    <source>
        <dbReference type="SAM" id="MobiDB-lite"/>
    </source>
</evidence>
<accession>A0A9N9X1R3</accession>
<gene>
    <name evidence="2" type="ORF">PHAECO_LOCUS9085</name>
</gene>
<protein>
    <submittedName>
        <fullName evidence="2">Uncharacterized protein</fullName>
    </submittedName>
</protein>
<evidence type="ECO:0000313" key="2">
    <source>
        <dbReference type="EMBL" id="CAG9822077.1"/>
    </source>
</evidence>
<feature type="region of interest" description="Disordered" evidence="1">
    <location>
        <begin position="1128"/>
        <end position="1166"/>
    </location>
</feature>
<reference evidence="2" key="1">
    <citation type="submission" date="2022-01" db="EMBL/GenBank/DDBJ databases">
        <authorList>
            <person name="King R."/>
        </authorList>
    </citation>
    <scope>NUCLEOTIDE SEQUENCE</scope>
</reference>